<evidence type="ECO:0008006" key="5">
    <source>
        <dbReference type="Google" id="ProtNLM"/>
    </source>
</evidence>
<organism evidence="3 4">
    <name type="scientific">Methanorbis furvi</name>
    <dbReference type="NCBI Taxonomy" id="3028299"/>
    <lineage>
        <taxon>Archaea</taxon>
        <taxon>Methanobacteriati</taxon>
        <taxon>Methanobacteriota</taxon>
        <taxon>Stenosarchaea group</taxon>
        <taxon>Methanomicrobia</taxon>
        <taxon>Methanomicrobiales</taxon>
        <taxon>Methanocorpusculaceae</taxon>
        <taxon>Methanorbis</taxon>
    </lineage>
</organism>
<feature type="transmembrane region" description="Helical" evidence="2">
    <location>
        <begin position="52"/>
        <end position="82"/>
    </location>
</feature>
<gene>
    <name evidence="3" type="ORF">McpAg1_09260</name>
</gene>
<dbReference type="RefSeq" id="WP_338094119.1">
    <property type="nucleotide sequence ID" value="NZ_JAWDKA010000004.1"/>
</dbReference>
<protein>
    <recommendedName>
        <fullName evidence="5">TM2 domain-containing protein</fullName>
    </recommendedName>
</protein>
<evidence type="ECO:0000256" key="1">
    <source>
        <dbReference type="SAM" id="MobiDB-lite"/>
    </source>
</evidence>
<name>A0AAE4MD22_9EURY</name>
<feature type="region of interest" description="Disordered" evidence="1">
    <location>
        <begin position="1"/>
        <end position="21"/>
    </location>
</feature>
<evidence type="ECO:0000313" key="4">
    <source>
        <dbReference type="Proteomes" id="UP001273136"/>
    </source>
</evidence>
<proteinExistence type="predicted"/>
<evidence type="ECO:0000313" key="3">
    <source>
        <dbReference type="EMBL" id="MDV0441717.1"/>
    </source>
</evidence>
<keyword evidence="2" id="KW-0812">Transmembrane</keyword>
<dbReference type="AlphaFoldDB" id="A0AAE4MD22"/>
<dbReference type="EMBL" id="JAWDKA010000004">
    <property type="protein sequence ID" value="MDV0441717.1"/>
    <property type="molecule type" value="Genomic_DNA"/>
</dbReference>
<reference evidence="3" key="1">
    <citation type="submission" date="2023-06" db="EMBL/GenBank/DDBJ databases">
        <title>Genome sequence of Methancorpusculaceae sp. Ag1.</title>
        <authorList>
            <person name="Protasov E."/>
            <person name="Platt K."/>
            <person name="Poehlein A."/>
            <person name="Daniel R."/>
            <person name="Brune A."/>
        </authorList>
    </citation>
    <scope>NUCLEOTIDE SEQUENCE</scope>
    <source>
        <strain evidence="3">Ag1</strain>
    </source>
</reference>
<comment type="caution">
    <text evidence="3">The sequence shown here is derived from an EMBL/GenBank/DDBJ whole genome shotgun (WGS) entry which is preliminary data.</text>
</comment>
<sequence>MPIIKSDSFSGGSSGSSPSGGYRHKSPFLALILSFFIVGLGQVYNGQILKGIGYFITGVILALLGLVTLGLLFFLPLIWWIWNMYDAYHTAVRINGGY</sequence>
<keyword evidence="2" id="KW-0472">Membrane</keyword>
<dbReference type="Proteomes" id="UP001273136">
    <property type="component" value="Unassembled WGS sequence"/>
</dbReference>
<evidence type="ECO:0000256" key="2">
    <source>
        <dbReference type="SAM" id="Phobius"/>
    </source>
</evidence>
<keyword evidence="4" id="KW-1185">Reference proteome</keyword>
<accession>A0AAE4MD22</accession>
<feature type="transmembrane region" description="Helical" evidence="2">
    <location>
        <begin position="28"/>
        <end position="45"/>
    </location>
</feature>
<keyword evidence="2" id="KW-1133">Transmembrane helix</keyword>